<dbReference type="STRING" id="203122.Sde_0772"/>
<dbReference type="AlphaFoldDB" id="Q21MP5"/>
<dbReference type="EC" id="2.7.1.16" evidence="7 8"/>
<evidence type="ECO:0000256" key="1">
    <source>
        <dbReference type="ARBA" id="ARBA00022679"/>
    </source>
</evidence>
<reference evidence="11 12" key="1">
    <citation type="journal article" date="2008" name="PLoS Genet.">
        <title>Complete genome sequence of the complex carbohydrate-degrading marine bacterium, Saccharophagus degradans strain 2-40 T.</title>
        <authorList>
            <person name="Weiner R.M."/>
            <person name="Taylor L.E.II."/>
            <person name="Henrissat B."/>
            <person name="Hauser L."/>
            <person name="Land M."/>
            <person name="Coutinho P.M."/>
            <person name="Rancurel C."/>
            <person name="Saunders E.H."/>
            <person name="Longmire A.G."/>
            <person name="Zhang H."/>
            <person name="Bayer E.A."/>
            <person name="Gilbert H.J."/>
            <person name="Larimer F."/>
            <person name="Zhulin I.B."/>
            <person name="Ekborg N.A."/>
            <person name="Lamed R."/>
            <person name="Richardson P.M."/>
            <person name="Borovok I."/>
            <person name="Hutcheson S."/>
        </authorList>
    </citation>
    <scope>NUCLEOTIDE SEQUENCE [LARGE SCALE GENOMIC DNA]</scope>
    <source>
        <strain evidence="12">2-40 / ATCC 43961 / DSM 17024</strain>
    </source>
</reference>
<keyword evidence="4" id="KW-0067">ATP-binding</keyword>
<name>Q21MP5_SACD2</name>
<keyword evidence="6 8" id="KW-0119">Carbohydrate metabolism</keyword>
<keyword evidence="12" id="KW-1185">Reference proteome</keyword>
<dbReference type="GO" id="GO:0005737">
    <property type="term" value="C:cytoplasm"/>
    <property type="evidence" value="ECO:0007669"/>
    <property type="project" value="TreeGrafter"/>
</dbReference>
<organism evidence="11 12">
    <name type="scientific">Saccharophagus degradans (strain 2-40 / ATCC 43961 / DSM 17024)</name>
    <dbReference type="NCBI Taxonomy" id="203122"/>
    <lineage>
        <taxon>Bacteria</taxon>
        <taxon>Pseudomonadati</taxon>
        <taxon>Pseudomonadota</taxon>
        <taxon>Gammaproteobacteria</taxon>
        <taxon>Cellvibrionales</taxon>
        <taxon>Cellvibrionaceae</taxon>
        <taxon>Saccharophagus</taxon>
    </lineage>
</organism>
<dbReference type="NCBIfam" id="NF003154">
    <property type="entry name" value="PRK04123.1"/>
    <property type="match status" value="1"/>
</dbReference>
<dbReference type="GO" id="GO:0019150">
    <property type="term" value="F:D-ribulokinase activity"/>
    <property type="evidence" value="ECO:0007669"/>
    <property type="project" value="TreeGrafter"/>
</dbReference>
<evidence type="ECO:0000313" key="11">
    <source>
        <dbReference type="EMBL" id="ABD80034.1"/>
    </source>
</evidence>
<dbReference type="InterPro" id="IPR018485">
    <property type="entry name" value="FGGY_C"/>
</dbReference>
<feature type="domain" description="Carbohydrate kinase FGGY N-terminal" evidence="9">
    <location>
        <begin position="4"/>
        <end position="279"/>
    </location>
</feature>
<sequence length="555" mass="58969">MVSYALGLDYGSDSVRALLVDTATGSEVATATVLYPRWAKGLYCNPSADQFRQHPLDYLESLETVLADLWQAAPAGAAQHVVGIAFDTTGSTPIAIDSEGQALALKPEFASNPNAMFVLWKDHTAVKEAQQITAAAQAASENYLKYEGGIYSSEWFWAKALHVLRADPAVRDAAYSWVEHCDWMPAVLTGTTHPSKLRIGRCAAGHKMMWHESWGGFPPNGFFKALDPVLDGLRDTLPAQTYTSDQSVGALTAEWATKLGLPAGIAVGFGAFDCHMGAVAARVKPGVLTKIMGTSTCDITVATYQEMADTCARGICGQVDGSVLPGMVGLEAGQSAFGDLYAWFRNLINWPLQNIALSQTVLDDTTRQALIKEIEDKTLIALSDEAAKLAPGQASITALDWVNGRRTPDADQTVAMAIAGLKMGSQAPQVFRGLVEATAFGARAIIERFRAEGVRVDSVVAIGGISKKSDLVMQICADVWGCPIDVLESDQSCALGAAIFAATAAGVYPNVAAAQEVMASSVCKTYTPNSDTAATYNALYQNYLALGAFVNGEAK</sequence>
<dbReference type="KEGG" id="sde:Sde_0772"/>
<dbReference type="PANTHER" id="PTHR43435:SF4">
    <property type="entry name" value="FGGY CARBOHYDRATE KINASE DOMAIN-CONTAINING PROTEIN"/>
    <property type="match status" value="1"/>
</dbReference>
<dbReference type="GO" id="GO:0005524">
    <property type="term" value="F:ATP binding"/>
    <property type="evidence" value="ECO:0007669"/>
    <property type="project" value="UniProtKB-UniRule"/>
</dbReference>
<dbReference type="SUPFAM" id="SSF53067">
    <property type="entry name" value="Actin-like ATPase domain"/>
    <property type="match status" value="2"/>
</dbReference>
<keyword evidence="1 8" id="KW-0808">Transferase</keyword>
<dbReference type="OrthoDB" id="9805576at2"/>
<dbReference type="GO" id="GO:0019569">
    <property type="term" value="P:L-arabinose catabolic process to D-xylulose 5-phosphate"/>
    <property type="evidence" value="ECO:0007669"/>
    <property type="project" value="UniProtKB-UniPathway"/>
</dbReference>
<dbReference type="InterPro" id="IPR005929">
    <property type="entry name" value="Ribulokinase"/>
</dbReference>
<evidence type="ECO:0000256" key="3">
    <source>
        <dbReference type="ARBA" id="ARBA00022777"/>
    </source>
</evidence>
<dbReference type="CDD" id="cd07781">
    <property type="entry name" value="ASKHA_NBD_FGGY_L-RBK"/>
    <property type="match status" value="1"/>
</dbReference>
<evidence type="ECO:0000256" key="4">
    <source>
        <dbReference type="ARBA" id="ARBA00022840"/>
    </source>
</evidence>
<dbReference type="GO" id="GO:0008741">
    <property type="term" value="F:ribulokinase activity"/>
    <property type="evidence" value="ECO:0007669"/>
    <property type="project" value="UniProtKB-UniRule"/>
</dbReference>
<dbReference type="InterPro" id="IPR000577">
    <property type="entry name" value="Carb_kinase_FGGY"/>
</dbReference>
<comment type="similarity">
    <text evidence="8">Belongs to the ribulokinase family.</text>
</comment>
<evidence type="ECO:0000256" key="8">
    <source>
        <dbReference type="RuleBase" id="RU003455"/>
    </source>
</evidence>
<feature type="domain" description="Carbohydrate kinase FGGY C-terminal" evidence="10">
    <location>
        <begin position="291"/>
        <end position="505"/>
    </location>
</feature>
<evidence type="ECO:0000313" key="12">
    <source>
        <dbReference type="Proteomes" id="UP000001947"/>
    </source>
</evidence>
<dbReference type="HOGENOM" id="CLU_009281_9_1_6"/>
<dbReference type="Proteomes" id="UP000001947">
    <property type="component" value="Chromosome"/>
</dbReference>
<evidence type="ECO:0000256" key="6">
    <source>
        <dbReference type="ARBA" id="ARBA00023277"/>
    </source>
</evidence>
<comment type="catalytic activity">
    <reaction evidence="8">
        <text>L-ribulose + ATP = L-ribulose 5-phosphate + ADP + H(+)</text>
        <dbReference type="Rhea" id="RHEA:22072"/>
        <dbReference type="ChEBI" id="CHEBI:15378"/>
        <dbReference type="ChEBI" id="CHEBI:16880"/>
        <dbReference type="ChEBI" id="CHEBI:30616"/>
        <dbReference type="ChEBI" id="CHEBI:58226"/>
        <dbReference type="ChEBI" id="CHEBI:456216"/>
        <dbReference type="EC" id="2.7.1.16"/>
    </reaction>
</comment>
<keyword evidence="3 8" id="KW-0418">Kinase</keyword>
<dbReference type="InterPro" id="IPR018484">
    <property type="entry name" value="FGGY_N"/>
</dbReference>
<accession>Q21MP5</accession>
<keyword evidence="2" id="KW-0547">Nucleotide-binding</keyword>
<dbReference type="Pfam" id="PF02782">
    <property type="entry name" value="FGGY_C"/>
    <property type="match status" value="1"/>
</dbReference>
<evidence type="ECO:0000256" key="2">
    <source>
        <dbReference type="ARBA" id="ARBA00022741"/>
    </source>
</evidence>
<dbReference type="Pfam" id="PF00370">
    <property type="entry name" value="FGGY_N"/>
    <property type="match status" value="1"/>
</dbReference>
<dbReference type="Gene3D" id="1.20.58.2240">
    <property type="match status" value="1"/>
</dbReference>
<dbReference type="UniPathway" id="UPA00145">
    <property type="reaction ID" value="UER00566"/>
</dbReference>
<dbReference type="GeneID" id="98612457"/>
<dbReference type="eggNOG" id="COG1069">
    <property type="taxonomic scope" value="Bacteria"/>
</dbReference>
<evidence type="ECO:0000259" key="9">
    <source>
        <dbReference type="Pfam" id="PF00370"/>
    </source>
</evidence>
<dbReference type="InterPro" id="IPR043129">
    <property type="entry name" value="ATPase_NBD"/>
</dbReference>
<dbReference type="EMBL" id="CP000282">
    <property type="protein sequence ID" value="ABD80034.1"/>
    <property type="molecule type" value="Genomic_DNA"/>
</dbReference>
<evidence type="ECO:0000256" key="5">
    <source>
        <dbReference type="ARBA" id="ARBA00022935"/>
    </source>
</evidence>
<dbReference type="NCBIfam" id="TIGR01234">
    <property type="entry name" value="L-ribulokinase"/>
    <property type="match status" value="1"/>
</dbReference>
<evidence type="ECO:0000259" key="10">
    <source>
        <dbReference type="Pfam" id="PF02782"/>
    </source>
</evidence>
<protein>
    <recommendedName>
        <fullName evidence="7 8">Ribulokinase</fullName>
        <ecNumber evidence="7 8">2.7.1.16</ecNumber>
    </recommendedName>
</protein>
<dbReference type="Gene3D" id="3.30.420.40">
    <property type="match status" value="1"/>
</dbReference>
<dbReference type="PANTHER" id="PTHR43435">
    <property type="entry name" value="RIBULOKINASE"/>
    <property type="match status" value="1"/>
</dbReference>
<gene>
    <name evidence="11" type="ordered locus">Sde_0772</name>
</gene>
<dbReference type="RefSeq" id="WP_011467255.1">
    <property type="nucleotide sequence ID" value="NC_007912.1"/>
</dbReference>
<evidence type="ECO:0000256" key="7">
    <source>
        <dbReference type="NCBIfam" id="TIGR01234"/>
    </source>
</evidence>
<proteinExistence type="inferred from homology"/>
<keyword evidence="5 8" id="KW-0054">Arabinose catabolism</keyword>
<comment type="pathway">
    <text evidence="8">Carbohydrate degradation; L-arabinose degradation via L-ribulose; D-xylulose 5-phosphate from L-arabinose (bacterial route): step 2/3.</text>
</comment>
<dbReference type="PIRSF" id="PIRSF000538">
    <property type="entry name" value="GlpK"/>
    <property type="match status" value="1"/>
</dbReference>